<accession>A0ACC2P6C0</accession>
<comment type="caution">
    <text evidence="1">The sequence shown here is derived from an EMBL/GenBank/DDBJ whole genome shotgun (WGS) entry which is preliminary data.</text>
</comment>
<gene>
    <name evidence="1" type="ORF">QAD02_014596</name>
</gene>
<sequence length="927" mass="104702">MNVLKEKSLVTQYEGQSYDGCSKIDKHSAEEERECWASDSGSSTGSYYSNSSSSAIEWESEISPAGEVFYIESLTDSSATEGFKTNLGDTFVSSVPELTRRRSTRAGKLIRLIKRKESYRHSVRISGLASELRRNHESISRINKEREATLGSFKTGERYTVNIWVDPNNRLKLGRRATLCETYLGIVPRITSDKSKILVSGFVHNGEAEKSESIRVGDWLQKINSKEVNHQNVNRILSSIASPTEITCQFQRSSSSGNGGNLSTTVTCSNQSRFVRQLVDREESQILMNSLVKEPLGVICLKITEFSENGSDMQSVTYSFPKSKNEELQAFLFTSKGAFVTVHHMLPDVIGFSPQSTTIKTASGLAHIIYSSFGEELVLICLPEQCCNKQEAIGLSKDIICCLNFLNKDMSSCFTDEQNHGYLDHFFYLFFSWLIKDSNMWKKNGLDNIKFNQSYDRMRHCDFNFLQAAVHSLQLPRDAQIQIDAALNEMEAMDYRDWNQDPMECQRLYTILGSCLYHRRYLLTSHLPAEDLIQVHSYLRRNGIIHLMNVESVKSLVIWRRVYPTSCINRKLITEDDKSSSLTDRWFLLVVGYGHNLLAVILESGGCTAVLEDHSGPDIFYVEEAQETLRHLRKIGIPILAEKWINANAKPEIAIPQKGLNSSKASSSVAENVVGFIKPNPSKTDSYSNSFNAKTYLDSKRSSRNKFIDESRPDSSSAFVNEISRDSPSQDSLSQMSEISDQAAPVLGRRATREKANLMPEKHSDNSDSDLDNDLPGISDVTDIRQNLLSQAEYIIPKIVTTGEKNSLIYYVHIDSFEGILISSQLGQFDGGFLRNLKLGSQAIQKLLSDTKRYKKILSHDTGKSVINKSLVAIKEHGVLFEWELCTYWIVGRLYATPRPKELYICYEDCTPQNVIEMAFRLHATHH</sequence>
<dbReference type="EMBL" id="CM056742">
    <property type="protein sequence ID" value="KAJ8678809.1"/>
    <property type="molecule type" value="Genomic_DNA"/>
</dbReference>
<organism evidence="1 2">
    <name type="scientific">Eretmocerus hayati</name>
    <dbReference type="NCBI Taxonomy" id="131215"/>
    <lineage>
        <taxon>Eukaryota</taxon>
        <taxon>Metazoa</taxon>
        <taxon>Ecdysozoa</taxon>
        <taxon>Arthropoda</taxon>
        <taxon>Hexapoda</taxon>
        <taxon>Insecta</taxon>
        <taxon>Pterygota</taxon>
        <taxon>Neoptera</taxon>
        <taxon>Endopterygota</taxon>
        <taxon>Hymenoptera</taxon>
        <taxon>Apocrita</taxon>
        <taxon>Proctotrupomorpha</taxon>
        <taxon>Chalcidoidea</taxon>
        <taxon>Aphelinidae</taxon>
        <taxon>Aphelininae</taxon>
        <taxon>Eretmocerus</taxon>
    </lineage>
</organism>
<protein>
    <submittedName>
        <fullName evidence="1">Uncharacterized protein</fullName>
    </submittedName>
</protein>
<name>A0ACC2P6C0_9HYME</name>
<evidence type="ECO:0000313" key="1">
    <source>
        <dbReference type="EMBL" id="KAJ8678809.1"/>
    </source>
</evidence>
<reference evidence="1" key="1">
    <citation type="submission" date="2023-04" db="EMBL/GenBank/DDBJ databases">
        <title>A chromosome-level genome assembly of the parasitoid wasp Eretmocerus hayati.</title>
        <authorList>
            <person name="Zhong Y."/>
            <person name="Liu S."/>
            <person name="Liu Y."/>
        </authorList>
    </citation>
    <scope>NUCLEOTIDE SEQUENCE</scope>
    <source>
        <strain evidence="1">ZJU_SS_LIU_2023</strain>
    </source>
</reference>
<proteinExistence type="predicted"/>
<evidence type="ECO:0000313" key="2">
    <source>
        <dbReference type="Proteomes" id="UP001239111"/>
    </source>
</evidence>
<dbReference type="Proteomes" id="UP001239111">
    <property type="component" value="Chromosome 2"/>
</dbReference>
<keyword evidence="2" id="KW-1185">Reference proteome</keyword>